<comment type="caution">
    <text evidence="5">The sequence shown here is derived from an EMBL/GenBank/DDBJ whole genome shotgun (WGS) entry which is preliminary data.</text>
</comment>
<dbReference type="GO" id="GO:0003676">
    <property type="term" value="F:nucleic acid binding"/>
    <property type="evidence" value="ECO:0007669"/>
    <property type="project" value="InterPro"/>
</dbReference>
<protein>
    <submittedName>
        <fullName evidence="5">IS3 family transposase</fullName>
    </submittedName>
</protein>
<dbReference type="InterPro" id="IPR001584">
    <property type="entry name" value="Integrase_cat-core"/>
</dbReference>
<dbReference type="EMBL" id="SMFN01000020">
    <property type="protein sequence ID" value="TDE01502.1"/>
    <property type="molecule type" value="Genomic_DNA"/>
</dbReference>
<evidence type="ECO:0000313" key="2">
    <source>
        <dbReference type="EMBL" id="TDD99104.1"/>
    </source>
</evidence>
<dbReference type="Gene3D" id="3.30.420.10">
    <property type="entry name" value="Ribonuclease H-like superfamily/Ribonuclease H"/>
    <property type="match status" value="1"/>
</dbReference>
<proteinExistence type="predicted"/>
<dbReference type="Proteomes" id="UP000294644">
    <property type="component" value="Unassembled WGS sequence"/>
</dbReference>
<dbReference type="EMBL" id="SMFN01000005">
    <property type="protein sequence ID" value="TDE05830.1"/>
    <property type="molecule type" value="Genomic_DNA"/>
</dbReference>
<dbReference type="AlphaFoldDB" id="A0A4R5D1Y0"/>
<feature type="domain" description="Integrase catalytic" evidence="1">
    <location>
        <begin position="26"/>
        <end position="81"/>
    </location>
</feature>
<feature type="non-terminal residue" evidence="5">
    <location>
        <position position="1"/>
    </location>
</feature>
<evidence type="ECO:0000313" key="3">
    <source>
        <dbReference type="EMBL" id="TDE01502.1"/>
    </source>
</evidence>
<dbReference type="InterPro" id="IPR036397">
    <property type="entry name" value="RNaseH_sf"/>
</dbReference>
<evidence type="ECO:0000313" key="6">
    <source>
        <dbReference type="Proteomes" id="UP000294644"/>
    </source>
</evidence>
<evidence type="ECO:0000313" key="4">
    <source>
        <dbReference type="EMBL" id="TDE01901.1"/>
    </source>
</evidence>
<dbReference type="GO" id="GO:0015074">
    <property type="term" value="P:DNA integration"/>
    <property type="evidence" value="ECO:0007669"/>
    <property type="project" value="InterPro"/>
</dbReference>
<dbReference type="Pfam" id="PF13333">
    <property type="entry name" value="rve_2"/>
    <property type="match status" value="1"/>
</dbReference>
<organism evidence="5 6">
    <name type="scientific">Flavobacterium sandaracinum</name>
    <dbReference type="NCBI Taxonomy" id="2541733"/>
    <lineage>
        <taxon>Bacteria</taxon>
        <taxon>Pseudomonadati</taxon>
        <taxon>Bacteroidota</taxon>
        <taxon>Flavobacteriia</taxon>
        <taxon>Flavobacteriales</taxon>
        <taxon>Flavobacteriaceae</taxon>
        <taxon>Flavobacterium</taxon>
    </lineage>
</organism>
<dbReference type="EMBL" id="SMFN01000043">
    <property type="protein sequence ID" value="TDD99104.1"/>
    <property type="molecule type" value="Genomic_DNA"/>
</dbReference>
<name>A0A4R5D1Y0_9FLAO</name>
<keyword evidence="6" id="KW-1185">Reference proteome</keyword>
<dbReference type="SUPFAM" id="SSF53098">
    <property type="entry name" value="Ribonuclease H-like"/>
    <property type="match status" value="1"/>
</dbReference>
<accession>A0A4R5D1Y0</accession>
<dbReference type="PANTHER" id="PTHR46889">
    <property type="entry name" value="TRANSPOSASE INSF FOR INSERTION SEQUENCE IS3B-RELATED"/>
    <property type="match status" value="1"/>
</dbReference>
<dbReference type="InterPro" id="IPR012337">
    <property type="entry name" value="RNaseH-like_sf"/>
</dbReference>
<evidence type="ECO:0000313" key="5">
    <source>
        <dbReference type="EMBL" id="TDE05830.1"/>
    </source>
</evidence>
<evidence type="ECO:0000259" key="1">
    <source>
        <dbReference type="Pfam" id="PF13333"/>
    </source>
</evidence>
<gene>
    <name evidence="5" type="ORF">E0F91_06455</name>
    <name evidence="4" type="ORF">E0F91_13900</name>
    <name evidence="3" type="ORF">E0F91_14200</name>
    <name evidence="2" type="ORF">E0F91_17380</name>
</gene>
<dbReference type="RefSeq" id="WP_165930099.1">
    <property type="nucleotide sequence ID" value="NZ_SMFN01000005.1"/>
</dbReference>
<sequence length="88" mass="10410">ANVLDSYKVTRSMSRAGNCWDNAVAESFFKSLKTELIYGNKLISKEQMKLQVFEYIEVWYNQKRRHSALKYLTIMEFNTKTNNYKNVA</sequence>
<dbReference type="EMBL" id="SMFN01000018">
    <property type="protein sequence ID" value="TDE01901.1"/>
    <property type="molecule type" value="Genomic_DNA"/>
</dbReference>
<reference evidence="5 6" key="1">
    <citation type="submission" date="2019-03" db="EMBL/GenBank/DDBJ databases">
        <title>Flavobacterium LB-D12 sp. nov., isolated from arctic soil.</title>
        <authorList>
            <person name="Chaudhary D.K."/>
        </authorList>
    </citation>
    <scope>NUCLEOTIDE SEQUENCE [LARGE SCALE GENOMIC DNA]</scope>
    <source>
        <strain evidence="5 6">LB-D12</strain>
    </source>
</reference>
<dbReference type="PANTHER" id="PTHR46889:SF4">
    <property type="entry name" value="TRANSPOSASE INSO FOR INSERTION SEQUENCE ELEMENT IS911B-RELATED"/>
    <property type="match status" value="1"/>
</dbReference>
<dbReference type="InterPro" id="IPR050900">
    <property type="entry name" value="Transposase_IS3/IS150/IS904"/>
</dbReference>